<evidence type="ECO:0000313" key="3">
    <source>
        <dbReference type="Proteomes" id="UP000236291"/>
    </source>
</evidence>
<proteinExistence type="predicted"/>
<protein>
    <submittedName>
        <fullName evidence="2">Uncharacterized protein</fullName>
    </submittedName>
</protein>
<evidence type="ECO:0000313" key="2">
    <source>
        <dbReference type="EMBL" id="PNX99470.1"/>
    </source>
</evidence>
<dbReference type="EMBL" id="ASHM01017794">
    <property type="protein sequence ID" value="PNX99470.1"/>
    <property type="molecule type" value="Genomic_DNA"/>
</dbReference>
<comment type="caution">
    <text evidence="2">The sequence shown here is derived from an EMBL/GenBank/DDBJ whole genome shotgun (WGS) entry which is preliminary data.</text>
</comment>
<accession>A0A2K3N8Y2</accession>
<name>A0A2K3N8Y2_TRIPR</name>
<dbReference type="Proteomes" id="UP000236291">
    <property type="component" value="Unassembled WGS sequence"/>
</dbReference>
<organism evidence="2 3">
    <name type="scientific">Trifolium pratense</name>
    <name type="common">Red clover</name>
    <dbReference type="NCBI Taxonomy" id="57577"/>
    <lineage>
        <taxon>Eukaryota</taxon>
        <taxon>Viridiplantae</taxon>
        <taxon>Streptophyta</taxon>
        <taxon>Embryophyta</taxon>
        <taxon>Tracheophyta</taxon>
        <taxon>Spermatophyta</taxon>
        <taxon>Magnoliopsida</taxon>
        <taxon>eudicotyledons</taxon>
        <taxon>Gunneridae</taxon>
        <taxon>Pentapetalae</taxon>
        <taxon>rosids</taxon>
        <taxon>fabids</taxon>
        <taxon>Fabales</taxon>
        <taxon>Fabaceae</taxon>
        <taxon>Papilionoideae</taxon>
        <taxon>50 kb inversion clade</taxon>
        <taxon>NPAAA clade</taxon>
        <taxon>Hologalegina</taxon>
        <taxon>IRL clade</taxon>
        <taxon>Trifolieae</taxon>
        <taxon>Trifolium</taxon>
    </lineage>
</organism>
<sequence length="62" mass="7047">MDTEEVIGTSAVGATKKPFKFERLHFKRWQQKMYLFLTLKKVVSVLNEDMPTAIIVPACSSS</sequence>
<dbReference type="AlphaFoldDB" id="A0A2K3N8Y2"/>
<reference evidence="2 3" key="1">
    <citation type="journal article" date="2014" name="Am. J. Bot.">
        <title>Genome assembly and annotation for red clover (Trifolium pratense; Fabaceae).</title>
        <authorList>
            <person name="Istvanek J."/>
            <person name="Jaros M."/>
            <person name="Krenek A."/>
            <person name="Repkova J."/>
        </authorList>
    </citation>
    <scope>NUCLEOTIDE SEQUENCE [LARGE SCALE GENOMIC DNA]</scope>
    <source>
        <strain evidence="3">cv. Tatra</strain>
        <tissue evidence="2">Young leaves</tissue>
    </source>
</reference>
<evidence type="ECO:0000313" key="1">
    <source>
        <dbReference type="EMBL" id="PNX76730.1"/>
    </source>
</evidence>
<dbReference type="EMBL" id="ASHM01031177">
    <property type="protein sequence ID" value="PNX76730.1"/>
    <property type="molecule type" value="Genomic_DNA"/>
</dbReference>
<gene>
    <name evidence="2" type="ORF">L195_g022736</name>
    <name evidence="1" type="ORF">L195_g032688</name>
</gene>
<reference evidence="2 3" key="2">
    <citation type="journal article" date="2017" name="Front. Plant Sci.">
        <title>Gene Classification and Mining of Molecular Markers Useful in Red Clover (Trifolium pratense) Breeding.</title>
        <authorList>
            <person name="Istvanek J."/>
            <person name="Dluhosova J."/>
            <person name="Dluhos P."/>
            <person name="Patkova L."/>
            <person name="Nedelnik J."/>
            <person name="Repkova J."/>
        </authorList>
    </citation>
    <scope>NUCLEOTIDE SEQUENCE [LARGE SCALE GENOMIC DNA]</scope>
    <source>
        <strain evidence="3">cv. Tatra</strain>
        <tissue evidence="2">Young leaves</tissue>
    </source>
</reference>